<accession>A0A161MCI6</accession>
<proteinExistence type="predicted"/>
<feature type="compositionally biased region" description="Low complexity" evidence="1">
    <location>
        <begin position="76"/>
        <end position="97"/>
    </location>
</feature>
<dbReference type="EMBL" id="BDCX01000011">
    <property type="protein sequence ID" value="GAT68943.1"/>
    <property type="molecule type" value="Genomic_DNA"/>
</dbReference>
<evidence type="ECO:0000256" key="1">
    <source>
        <dbReference type="SAM" id="MobiDB-lite"/>
    </source>
</evidence>
<dbReference type="Proteomes" id="UP000077701">
    <property type="component" value="Unassembled WGS sequence"/>
</dbReference>
<reference evidence="3" key="2">
    <citation type="submission" date="2016-04" db="EMBL/GenBank/DDBJ databases">
        <title>Planomonospora sphaerica JCM9374 whole genome shotgun sequence.</title>
        <authorList>
            <person name="Suzuki T."/>
            <person name="Dohra H."/>
            <person name="Kodani S."/>
        </authorList>
    </citation>
    <scope>NUCLEOTIDE SEQUENCE [LARGE SCALE GENOMIC DNA]</scope>
    <source>
        <strain evidence="3">JCM 9374</strain>
    </source>
</reference>
<reference evidence="2 3" key="1">
    <citation type="journal article" date="2016" name="Genome Announc.">
        <title>Draft Genome Sequence of Planomonospora sphaerica JCM9374, a Rare Actinomycete.</title>
        <authorList>
            <person name="Dohra H."/>
            <person name="Suzuki T."/>
            <person name="Inoue Y."/>
            <person name="Kodani S."/>
        </authorList>
    </citation>
    <scope>NUCLEOTIDE SEQUENCE [LARGE SCALE GENOMIC DNA]</scope>
    <source>
        <strain evidence="2 3">JCM 9374</strain>
    </source>
</reference>
<keyword evidence="3" id="KW-1185">Reference proteome</keyword>
<comment type="caution">
    <text evidence="2">The sequence shown here is derived from an EMBL/GenBank/DDBJ whole genome shotgun (WGS) entry which is preliminary data.</text>
</comment>
<evidence type="ECO:0000313" key="3">
    <source>
        <dbReference type="Proteomes" id="UP000077701"/>
    </source>
</evidence>
<evidence type="ECO:0000313" key="2">
    <source>
        <dbReference type="EMBL" id="GAT68943.1"/>
    </source>
</evidence>
<feature type="region of interest" description="Disordered" evidence="1">
    <location>
        <begin position="37"/>
        <end position="173"/>
    </location>
</feature>
<dbReference type="AlphaFoldDB" id="A0A161MCI6"/>
<protein>
    <submittedName>
        <fullName evidence="2">Uncharacterized protein</fullName>
    </submittedName>
</protein>
<name>A0A161MCI6_9ACTN</name>
<gene>
    <name evidence="2" type="ORF">PS9374_04608</name>
</gene>
<sequence length="310" mass="32551">MARPAAKKSRMPGNIGTIIAAGNANGMASVPTALRAEPLAKPATQSQTVAAPPAGADVPTQVTPPVELPPQREYPDPVVSESPAPAVVAPAEAVPAKPADHSEAVASPKVLESPRSTASEDPAASGSIEENAPTATAVTGSRRRSTASPKKPAGTSAPRKQRKPVITAQAPAVQSTGMKARQVNAYILPNTYDAALTLATQQGVLYADIAMDAIEWALDQGILEHLVRERTSRTRPAGGRFPGRRIGRSKAEEGTSRVPWPVQFDDAQRVVLKEIMDEVGIRHMSTVIGAAVEAYLSDDEGDERAHEGDY</sequence>
<feature type="region of interest" description="Disordered" evidence="1">
    <location>
        <begin position="233"/>
        <end position="255"/>
    </location>
</feature>
<organism evidence="2 3">
    <name type="scientific">Planomonospora sphaerica</name>
    <dbReference type="NCBI Taxonomy" id="161355"/>
    <lineage>
        <taxon>Bacteria</taxon>
        <taxon>Bacillati</taxon>
        <taxon>Actinomycetota</taxon>
        <taxon>Actinomycetes</taxon>
        <taxon>Streptosporangiales</taxon>
        <taxon>Streptosporangiaceae</taxon>
        <taxon>Planomonospora</taxon>
    </lineage>
</organism>